<feature type="region of interest" description="Disordered" evidence="1">
    <location>
        <begin position="11"/>
        <end position="83"/>
    </location>
</feature>
<protein>
    <submittedName>
        <fullName evidence="2">Uncharacterized protein</fullName>
    </submittedName>
</protein>
<accession>A0AAD9T649</accession>
<gene>
    <name evidence="2" type="ORF">QTJ16_000681</name>
</gene>
<proteinExistence type="predicted"/>
<name>A0AAD9T649_9HELO</name>
<dbReference type="Proteomes" id="UP001285354">
    <property type="component" value="Unassembled WGS sequence"/>
</dbReference>
<comment type="caution">
    <text evidence="2">The sequence shown here is derived from an EMBL/GenBank/DDBJ whole genome shotgun (WGS) entry which is preliminary data.</text>
</comment>
<dbReference type="AlphaFoldDB" id="A0AAD9T649"/>
<organism evidence="2 3">
    <name type="scientific">Diplocarpon rosae</name>
    <dbReference type="NCBI Taxonomy" id="946125"/>
    <lineage>
        <taxon>Eukaryota</taxon>
        <taxon>Fungi</taxon>
        <taxon>Dikarya</taxon>
        <taxon>Ascomycota</taxon>
        <taxon>Pezizomycotina</taxon>
        <taxon>Leotiomycetes</taxon>
        <taxon>Helotiales</taxon>
        <taxon>Drepanopezizaceae</taxon>
        <taxon>Diplocarpon</taxon>
    </lineage>
</organism>
<evidence type="ECO:0000256" key="1">
    <source>
        <dbReference type="SAM" id="MobiDB-lite"/>
    </source>
</evidence>
<dbReference type="EMBL" id="JAUBYV010000001">
    <property type="protein sequence ID" value="KAK2629861.1"/>
    <property type="molecule type" value="Genomic_DNA"/>
</dbReference>
<keyword evidence="3" id="KW-1185">Reference proteome</keyword>
<feature type="compositionally biased region" description="Pro residues" evidence="1">
    <location>
        <begin position="23"/>
        <end position="35"/>
    </location>
</feature>
<evidence type="ECO:0000313" key="3">
    <source>
        <dbReference type="Proteomes" id="UP001285354"/>
    </source>
</evidence>
<reference evidence="2" key="1">
    <citation type="submission" date="2023-06" db="EMBL/GenBank/DDBJ databases">
        <title>Draft genome of Marssonina rosae.</title>
        <authorList>
            <person name="Cheng Q."/>
        </authorList>
    </citation>
    <scope>NUCLEOTIDE SEQUENCE</scope>
    <source>
        <strain evidence="2">R4</strain>
    </source>
</reference>
<evidence type="ECO:0000313" key="2">
    <source>
        <dbReference type="EMBL" id="KAK2629861.1"/>
    </source>
</evidence>
<sequence length="166" mass="18489">MLFFTRSHCASGFHSNSSTYTAPPSPSPSSSPPPMSTTIHYRRAPSSRKNSAFSRRSSPSPSLPGVGHSLPVSPFVTPSSTDSIADSNLHSQAMFVPRREESDAECWEKMLALQREYHCYNSARMEAAVEALENGWKIEEVAMPSRFCLDLLNEELKAQIENSYMR</sequence>